<evidence type="ECO:0000256" key="6">
    <source>
        <dbReference type="SAM" id="Phobius"/>
    </source>
</evidence>
<comment type="caution">
    <text evidence="7">The sequence shown here is derived from an EMBL/GenBank/DDBJ whole genome shotgun (WGS) entry which is preliminary data.</text>
</comment>
<keyword evidence="4 6" id="KW-1133">Transmembrane helix</keyword>
<protein>
    <submittedName>
        <fullName evidence="7">Sodium-dependent dicarboxylate transporter sdcS</fullName>
    </submittedName>
</protein>
<feature type="transmembrane region" description="Helical" evidence="6">
    <location>
        <begin position="442"/>
        <end position="463"/>
    </location>
</feature>
<dbReference type="InterPro" id="IPR001898">
    <property type="entry name" value="SLC13A/DASS"/>
</dbReference>
<organism evidence="7 8">
    <name type="scientific">Aliiglaciecola lipolytica E3</name>
    <dbReference type="NCBI Taxonomy" id="1127673"/>
    <lineage>
        <taxon>Bacteria</taxon>
        <taxon>Pseudomonadati</taxon>
        <taxon>Pseudomonadota</taxon>
        <taxon>Gammaproteobacteria</taxon>
        <taxon>Alteromonadales</taxon>
        <taxon>Alteromonadaceae</taxon>
        <taxon>Aliiglaciecola</taxon>
    </lineage>
</organism>
<dbReference type="PROSITE" id="PS01271">
    <property type="entry name" value="NA_SULFATE"/>
    <property type="match status" value="1"/>
</dbReference>
<name>K6XUJ9_9ALTE</name>
<dbReference type="STRING" id="1127673.GLIP_2699"/>
<dbReference type="EMBL" id="BAEN01000051">
    <property type="protein sequence ID" value="GAC15321.1"/>
    <property type="molecule type" value="Genomic_DNA"/>
</dbReference>
<dbReference type="PANTHER" id="PTHR10283">
    <property type="entry name" value="SOLUTE CARRIER FAMILY 13 MEMBER"/>
    <property type="match status" value="1"/>
</dbReference>
<evidence type="ECO:0000256" key="3">
    <source>
        <dbReference type="ARBA" id="ARBA00022692"/>
    </source>
</evidence>
<accession>K6XUJ9</accession>
<sequence length="493" mass="52874">MSNSLPDITDQQRGKYQNVGLLAGPGLFVLMMLLGTTQTTMDPTAWRVAAVGIWMAVWWATEAVPVPVTAFLPIVTFPFLDITSLSEATSAYANPIIYLFMGAFILALAVERWNLHKRIALVILSYTGTDGCHLIGGFMIVAALLSMWMTNTSTTMMLMPIALSVTHAIAEHNPHLSKQQTKSFQVAMLLGLAYAATIGGLATLVGTPPNALLAAFLAENYGIKLTFASWMALGVPVMLLMLPLAWWSLTRWSFKIDIPENPVIHEHLNELRKNLGPMTSAEKRVAIVFSLVVLFWIIRRPVSSLFGIDFLTDTGIVMTAALLLFLLPSGDKIQSQLMIWHDVNRLPWGVLILFGGGLSLAAAVSSSGLATWLGGSLMPLGAFGVFTLVIAATALVIFLTELTSNVATAATFLPVVAAVALELGVSPLLLCIPITLAASCAFMLPVATPPNAIVFASGVLTIPQMVRAGLVLNIVGLILLSIVSIWLAPLIFL</sequence>
<feature type="transmembrane region" description="Helical" evidence="6">
    <location>
        <begin position="348"/>
        <end position="374"/>
    </location>
</feature>
<evidence type="ECO:0000256" key="4">
    <source>
        <dbReference type="ARBA" id="ARBA00022989"/>
    </source>
</evidence>
<dbReference type="InterPro" id="IPR031312">
    <property type="entry name" value="Na/sul_symport_CS"/>
</dbReference>
<feature type="transmembrane region" description="Helical" evidence="6">
    <location>
        <begin position="227"/>
        <end position="249"/>
    </location>
</feature>
<feature type="transmembrane region" description="Helical" evidence="6">
    <location>
        <begin position="380"/>
        <end position="400"/>
    </location>
</feature>
<dbReference type="AlphaFoldDB" id="K6XUJ9"/>
<dbReference type="Pfam" id="PF00939">
    <property type="entry name" value="Na_sulph_symp"/>
    <property type="match status" value="1"/>
</dbReference>
<feature type="transmembrane region" description="Helical" evidence="6">
    <location>
        <begin position="131"/>
        <end position="149"/>
    </location>
</feature>
<dbReference type="PANTHER" id="PTHR10283:SF82">
    <property type="entry name" value="SOLUTE CARRIER FAMILY 13 MEMBER 2"/>
    <property type="match status" value="1"/>
</dbReference>
<reference evidence="7 8" key="1">
    <citation type="journal article" date="2017" name="Antonie Van Leeuwenhoek">
        <title>Rhizobium rhizosphaerae sp. nov., a novel species isolated from rice rhizosphere.</title>
        <authorList>
            <person name="Zhao J.J."/>
            <person name="Zhang J."/>
            <person name="Zhang R.J."/>
            <person name="Zhang C.W."/>
            <person name="Yin H.Q."/>
            <person name="Zhang X.X."/>
        </authorList>
    </citation>
    <scope>NUCLEOTIDE SEQUENCE [LARGE SCALE GENOMIC DNA]</scope>
    <source>
        <strain evidence="7 8">E3</strain>
    </source>
</reference>
<feature type="transmembrane region" description="Helical" evidence="6">
    <location>
        <begin position="186"/>
        <end position="207"/>
    </location>
</feature>
<dbReference type="eggNOG" id="COG0471">
    <property type="taxonomic scope" value="Bacteria"/>
</dbReference>
<dbReference type="GO" id="GO:0005886">
    <property type="term" value="C:plasma membrane"/>
    <property type="evidence" value="ECO:0007669"/>
    <property type="project" value="TreeGrafter"/>
</dbReference>
<gene>
    <name evidence="7" type="primary">sdcS</name>
    <name evidence="7" type="ORF">GLIP_2699</name>
</gene>
<feature type="transmembrane region" description="Helical" evidence="6">
    <location>
        <begin position="155"/>
        <end position="174"/>
    </location>
</feature>
<keyword evidence="3 6" id="KW-0812">Transmembrane</keyword>
<feature type="transmembrane region" description="Helical" evidence="6">
    <location>
        <begin position="470"/>
        <end position="492"/>
    </location>
</feature>
<keyword evidence="8" id="KW-1185">Reference proteome</keyword>
<evidence type="ECO:0000256" key="5">
    <source>
        <dbReference type="ARBA" id="ARBA00023136"/>
    </source>
</evidence>
<evidence type="ECO:0000313" key="8">
    <source>
        <dbReference type="Proteomes" id="UP000006334"/>
    </source>
</evidence>
<feature type="transmembrane region" description="Helical" evidence="6">
    <location>
        <begin position="92"/>
        <end position="110"/>
    </location>
</feature>
<feature type="transmembrane region" description="Helical" evidence="6">
    <location>
        <begin position="48"/>
        <end position="72"/>
    </location>
</feature>
<dbReference type="RefSeq" id="WP_008845126.1">
    <property type="nucleotide sequence ID" value="NZ_BAEN01000051.1"/>
</dbReference>
<evidence type="ECO:0000256" key="2">
    <source>
        <dbReference type="ARBA" id="ARBA00022448"/>
    </source>
</evidence>
<dbReference type="OrthoDB" id="9766267at2"/>
<feature type="transmembrane region" description="Helical" evidence="6">
    <location>
        <begin position="412"/>
        <end position="436"/>
    </location>
</feature>
<dbReference type="Proteomes" id="UP000006334">
    <property type="component" value="Unassembled WGS sequence"/>
</dbReference>
<keyword evidence="2" id="KW-0813">Transport</keyword>
<dbReference type="NCBIfam" id="TIGR00785">
    <property type="entry name" value="dass"/>
    <property type="match status" value="1"/>
</dbReference>
<comment type="subcellular location">
    <subcellularLocation>
        <location evidence="1">Membrane</location>
        <topology evidence="1">Multi-pass membrane protein</topology>
    </subcellularLocation>
</comment>
<dbReference type="CDD" id="cd01115">
    <property type="entry name" value="SLC13_permease"/>
    <property type="match status" value="1"/>
</dbReference>
<feature type="transmembrane region" description="Helical" evidence="6">
    <location>
        <begin position="16"/>
        <end position="36"/>
    </location>
</feature>
<proteinExistence type="predicted"/>
<keyword evidence="5 6" id="KW-0472">Membrane</keyword>
<feature type="transmembrane region" description="Helical" evidence="6">
    <location>
        <begin position="281"/>
        <end position="298"/>
    </location>
</feature>
<evidence type="ECO:0000256" key="1">
    <source>
        <dbReference type="ARBA" id="ARBA00004141"/>
    </source>
</evidence>
<evidence type="ECO:0000313" key="7">
    <source>
        <dbReference type="EMBL" id="GAC15321.1"/>
    </source>
</evidence>
<feature type="transmembrane region" description="Helical" evidence="6">
    <location>
        <begin position="304"/>
        <end position="327"/>
    </location>
</feature>
<dbReference type="GO" id="GO:0015141">
    <property type="term" value="F:succinate transmembrane transporter activity"/>
    <property type="evidence" value="ECO:0007669"/>
    <property type="project" value="UniProtKB-ARBA"/>
</dbReference>